<name>A0AAD5SQ02_9FUNG</name>
<reference evidence="1" key="1">
    <citation type="submission" date="2020-05" db="EMBL/GenBank/DDBJ databases">
        <title>Phylogenomic resolution of chytrid fungi.</title>
        <authorList>
            <person name="Stajich J.E."/>
            <person name="Amses K."/>
            <person name="Simmons R."/>
            <person name="Seto K."/>
            <person name="Myers J."/>
            <person name="Bonds A."/>
            <person name="Quandt C.A."/>
            <person name="Barry K."/>
            <person name="Liu P."/>
            <person name="Grigoriev I."/>
            <person name="Longcore J.E."/>
            <person name="James T.Y."/>
        </authorList>
    </citation>
    <scope>NUCLEOTIDE SEQUENCE</scope>
    <source>
        <strain evidence="1">JEL0513</strain>
    </source>
</reference>
<dbReference type="PANTHER" id="PTHR31366:SF2">
    <property type="entry name" value="UPF0739 PROTEIN C1ORF74"/>
    <property type="match status" value="1"/>
</dbReference>
<comment type="caution">
    <text evidence="1">The sequence shown here is derived from an EMBL/GenBank/DDBJ whole genome shotgun (WGS) entry which is preliminary data.</text>
</comment>
<accession>A0AAD5SQ02</accession>
<evidence type="ECO:0000313" key="1">
    <source>
        <dbReference type="EMBL" id="KAJ3085785.1"/>
    </source>
</evidence>
<dbReference type="EMBL" id="JADGJH010004451">
    <property type="protein sequence ID" value="KAJ3085785.1"/>
    <property type="molecule type" value="Genomic_DNA"/>
</dbReference>
<dbReference type="PANTHER" id="PTHR31366">
    <property type="entry name" value="UPF0739 PROTEIN C1ORF74"/>
    <property type="match status" value="1"/>
</dbReference>
<feature type="non-terminal residue" evidence="1">
    <location>
        <position position="1"/>
    </location>
</feature>
<dbReference type="Proteomes" id="UP001211907">
    <property type="component" value="Unassembled WGS sequence"/>
</dbReference>
<dbReference type="AlphaFoldDB" id="A0AAD5SQ02"/>
<organism evidence="1 2">
    <name type="scientific">Physocladia obscura</name>
    <dbReference type="NCBI Taxonomy" id="109957"/>
    <lineage>
        <taxon>Eukaryota</taxon>
        <taxon>Fungi</taxon>
        <taxon>Fungi incertae sedis</taxon>
        <taxon>Chytridiomycota</taxon>
        <taxon>Chytridiomycota incertae sedis</taxon>
        <taxon>Chytridiomycetes</taxon>
        <taxon>Chytridiales</taxon>
        <taxon>Chytriomycetaceae</taxon>
        <taxon>Physocladia</taxon>
    </lineage>
</organism>
<feature type="non-terminal residue" evidence="1">
    <location>
        <position position="155"/>
    </location>
</feature>
<evidence type="ECO:0000313" key="2">
    <source>
        <dbReference type="Proteomes" id="UP001211907"/>
    </source>
</evidence>
<dbReference type="InterPro" id="IPR027850">
    <property type="entry name" value="DUF4504"/>
</dbReference>
<keyword evidence="2" id="KW-1185">Reference proteome</keyword>
<dbReference type="Pfam" id="PF14953">
    <property type="entry name" value="DUF4504"/>
    <property type="match status" value="1"/>
</dbReference>
<proteinExistence type="predicted"/>
<protein>
    <submittedName>
        <fullName evidence="1">Uncharacterized protein</fullName>
    </submittedName>
</protein>
<gene>
    <name evidence="1" type="ORF">HK100_008929</name>
</gene>
<sequence>PNCKYLRCLIVGDESFFYNPQTVFSAFDFNRHRVFLNVSGNTSSPKTCSTHQTAWLTGEINKLKEIMIDNAQQQQEHNGSKYSPSLVVDVNWRQTSLIPSISGWLLGYPVIYVLESEQQEKDGENKQLVGNCLSNCLLSVFTVFGSIKPEVRALL</sequence>